<accession>A0A6J4UV81</accession>
<comment type="similarity">
    <text evidence="1 6">Belongs to the RNase PH family.</text>
</comment>
<dbReference type="EC" id="2.7.7.56" evidence="6"/>
<evidence type="ECO:0000256" key="3">
    <source>
        <dbReference type="ARBA" id="ARBA00022555"/>
    </source>
</evidence>
<dbReference type="InterPro" id="IPR001247">
    <property type="entry name" value="ExoRNase_PH_dom1"/>
</dbReference>
<evidence type="ECO:0000256" key="6">
    <source>
        <dbReference type="HAMAP-Rule" id="MF_00564"/>
    </source>
</evidence>
<evidence type="ECO:0000256" key="1">
    <source>
        <dbReference type="ARBA" id="ARBA00006678"/>
    </source>
</evidence>
<keyword evidence="5" id="KW-0694">RNA-binding</keyword>
<name>A0A6J4UV81_9BACT</name>
<dbReference type="CDD" id="cd11362">
    <property type="entry name" value="RNase_PH_bact"/>
    <property type="match status" value="1"/>
</dbReference>
<evidence type="ECO:0000313" key="10">
    <source>
        <dbReference type="EMBL" id="CAA9560100.1"/>
    </source>
</evidence>
<gene>
    <name evidence="6" type="primary">rph</name>
    <name evidence="10" type="ORF">AVDCRST_MAG19-1726</name>
</gene>
<feature type="domain" description="Exoribonuclease phosphorolytic" evidence="8">
    <location>
        <begin position="18"/>
        <end position="147"/>
    </location>
</feature>
<dbReference type="FunFam" id="3.30.230.70:FF:000003">
    <property type="entry name" value="Ribonuclease PH"/>
    <property type="match status" value="1"/>
</dbReference>
<dbReference type="SUPFAM" id="SSF55666">
    <property type="entry name" value="Ribonuclease PH domain 2-like"/>
    <property type="match status" value="1"/>
</dbReference>
<keyword evidence="6 10" id="KW-0548">Nucleotidyltransferase</keyword>
<dbReference type="PANTHER" id="PTHR11953:SF0">
    <property type="entry name" value="EXOSOME COMPLEX COMPONENT RRP41"/>
    <property type="match status" value="1"/>
</dbReference>
<comment type="catalytic activity">
    <reaction evidence="6">
        <text>tRNA(n+1) + phosphate = tRNA(n) + a ribonucleoside 5'-diphosphate</text>
        <dbReference type="Rhea" id="RHEA:10628"/>
        <dbReference type="Rhea" id="RHEA-COMP:17343"/>
        <dbReference type="Rhea" id="RHEA-COMP:17344"/>
        <dbReference type="ChEBI" id="CHEBI:43474"/>
        <dbReference type="ChEBI" id="CHEBI:57930"/>
        <dbReference type="ChEBI" id="CHEBI:173114"/>
        <dbReference type="EC" id="2.7.7.56"/>
    </reaction>
</comment>
<comment type="subunit">
    <text evidence="6">Homohexameric ring arranged as a trimer of dimers.</text>
</comment>
<dbReference type="GO" id="GO:0000175">
    <property type="term" value="F:3'-5'-RNA exonuclease activity"/>
    <property type="evidence" value="ECO:0007669"/>
    <property type="project" value="UniProtKB-UniRule"/>
</dbReference>
<dbReference type="GO" id="GO:0000049">
    <property type="term" value="F:tRNA binding"/>
    <property type="evidence" value="ECO:0007669"/>
    <property type="project" value="UniProtKB-UniRule"/>
</dbReference>
<dbReference type="InterPro" id="IPR002381">
    <property type="entry name" value="RNase_PH_bac-type"/>
</dbReference>
<dbReference type="HAMAP" id="MF_00564">
    <property type="entry name" value="RNase_PH"/>
    <property type="match status" value="1"/>
</dbReference>
<feature type="binding site" evidence="6">
    <location>
        <begin position="131"/>
        <end position="133"/>
    </location>
    <ligand>
        <name>phosphate</name>
        <dbReference type="ChEBI" id="CHEBI:43474"/>
        <note>substrate</note>
    </ligand>
</feature>
<dbReference type="InterPro" id="IPR018336">
    <property type="entry name" value="RNase_PH_CS"/>
</dbReference>
<proteinExistence type="inferred from homology"/>
<protein>
    <recommendedName>
        <fullName evidence="6">Ribonuclease PH</fullName>
        <shortName evidence="6">RNase PH</shortName>
        <ecNumber evidence="6">2.7.7.56</ecNumber>
    </recommendedName>
    <alternativeName>
        <fullName evidence="6">tRNA nucleotidyltransferase</fullName>
    </alternativeName>
</protein>
<dbReference type="PANTHER" id="PTHR11953">
    <property type="entry name" value="EXOSOME COMPLEX COMPONENT"/>
    <property type="match status" value="1"/>
</dbReference>
<keyword evidence="6 10" id="KW-0808">Transferase</keyword>
<keyword evidence="4 6" id="KW-0819">tRNA processing</keyword>
<dbReference type="GO" id="GO:0031125">
    <property type="term" value="P:rRNA 3'-end processing"/>
    <property type="evidence" value="ECO:0007669"/>
    <property type="project" value="UniProtKB-ARBA"/>
</dbReference>
<comment type="function">
    <text evidence="6">Phosphorolytic 3'-5' exoribonuclease that plays an important role in tRNA 3'-end maturation. Removes nucleotide residues following the 3'-CCA terminus of tRNAs; can also add nucleotides to the ends of RNA molecules by using nucleoside diphosphates as substrates, but this may not be physiologically important. Probably plays a role in initiation of 16S rRNA degradation (leading to ribosome degradation) during starvation.</text>
</comment>
<dbReference type="Pfam" id="PF01138">
    <property type="entry name" value="RNase_PH"/>
    <property type="match status" value="1"/>
</dbReference>
<dbReference type="SUPFAM" id="SSF54211">
    <property type="entry name" value="Ribosomal protein S5 domain 2-like"/>
    <property type="match status" value="1"/>
</dbReference>
<dbReference type="AlphaFoldDB" id="A0A6J4UV81"/>
<keyword evidence="2 6" id="KW-0698">rRNA processing</keyword>
<evidence type="ECO:0000256" key="2">
    <source>
        <dbReference type="ARBA" id="ARBA00022552"/>
    </source>
</evidence>
<dbReference type="GO" id="GO:0009022">
    <property type="term" value="F:tRNA nucleotidyltransferase activity"/>
    <property type="evidence" value="ECO:0007669"/>
    <property type="project" value="UniProtKB-UniRule"/>
</dbReference>
<feature type="domain" description="Exoribonuclease phosphorolytic" evidence="9">
    <location>
        <begin position="166"/>
        <end position="229"/>
    </location>
</feature>
<reference evidence="10" key="1">
    <citation type="submission" date="2020-02" db="EMBL/GenBank/DDBJ databases">
        <authorList>
            <person name="Meier V. D."/>
        </authorList>
    </citation>
    <scope>NUCLEOTIDE SEQUENCE</scope>
    <source>
        <strain evidence="10">AVDCRST_MAG19</strain>
    </source>
</reference>
<dbReference type="InterPro" id="IPR050080">
    <property type="entry name" value="RNase_PH"/>
</dbReference>
<keyword evidence="3 6" id="KW-0820">tRNA-binding</keyword>
<dbReference type="InterPro" id="IPR015847">
    <property type="entry name" value="ExoRNase_PH_dom2"/>
</dbReference>
<dbReference type="PROSITE" id="PS01277">
    <property type="entry name" value="RIBONUCLEASE_PH"/>
    <property type="match status" value="1"/>
</dbReference>
<organism evidence="10">
    <name type="scientific">uncultured Thermomicrobiales bacterium</name>
    <dbReference type="NCBI Taxonomy" id="1645740"/>
    <lineage>
        <taxon>Bacteria</taxon>
        <taxon>Pseudomonadati</taxon>
        <taxon>Thermomicrobiota</taxon>
        <taxon>Thermomicrobia</taxon>
        <taxon>Thermomicrobiales</taxon>
        <taxon>environmental samples</taxon>
    </lineage>
</organism>
<evidence type="ECO:0000256" key="7">
    <source>
        <dbReference type="SAM" id="MobiDB-lite"/>
    </source>
</evidence>
<sequence length="255" mass="26930">MTDLPQPQRRGGRGADGLRPLEISPGATTYAEGSALIRLGETHVLCTASVDERVPRWLAGQGRGWVTAEYSMLPRATRQRTAREAVVGKQGGRTVEIQRLIGRSLRAAVDLAALGERQIVVDCDVLQADGGTRCASITGGYVALALAIHRLRSEKGVRRDPLRRAVAAVSVGVIGGVSLLDLDYAEDASADVDFNVVMTDAGAFVELQGTAERDPFDRSTLDDLLRFAGSGLAALFAAQEAAIRAAVTPPSPGRG</sequence>
<evidence type="ECO:0000259" key="9">
    <source>
        <dbReference type="Pfam" id="PF03725"/>
    </source>
</evidence>
<evidence type="ECO:0000256" key="4">
    <source>
        <dbReference type="ARBA" id="ARBA00022694"/>
    </source>
</evidence>
<evidence type="ECO:0000259" key="8">
    <source>
        <dbReference type="Pfam" id="PF01138"/>
    </source>
</evidence>
<feature type="binding site" evidence="6">
    <location>
        <position position="93"/>
    </location>
    <ligand>
        <name>phosphate</name>
        <dbReference type="ChEBI" id="CHEBI:43474"/>
        <note>substrate</note>
    </ligand>
</feature>
<dbReference type="GO" id="GO:0016075">
    <property type="term" value="P:rRNA catabolic process"/>
    <property type="evidence" value="ECO:0007669"/>
    <property type="project" value="UniProtKB-UniRule"/>
</dbReference>
<dbReference type="NCBIfam" id="TIGR01966">
    <property type="entry name" value="RNasePH"/>
    <property type="match status" value="1"/>
</dbReference>
<feature type="region of interest" description="Disordered" evidence="7">
    <location>
        <begin position="1"/>
        <end position="24"/>
    </location>
</feature>
<dbReference type="Pfam" id="PF03725">
    <property type="entry name" value="RNase_PH_C"/>
    <property type="match status" value="1"/>
</dbReference>
<dbReference type="InterPro" id="IPR027408">
    <property type="entry name" value="PNPase/RNase_PH_dom_sf"/>
</dbReference>
<dbReference type="InterPro" id="IPR020568">
    <property type="entry name" value="Ribosomal_Su5_D2-typ_SF"/>
</dbReference>
<evidence type="ECO:0000256" key="5">
    <source>
        <dbReference type="ARBA" id="ARBA00022884"/>
    </source>
</evidence>
<dbReference type="GO" id="GO:0008033">
    <property type="term" value="P:tRNA processing"/>
    <property type="evidence" value="ECO:0007669"/>
    <property type="project" value="UniProtKB-UniRule"/>
</dbReference>
<dbReference type="Gene3D" id="3.30.230.70">
    <property type="entry name" value="GHMP Kinase, N-terminal domain"/>
    <property type="match status" value="1"/>
</dbReference>
<dbReference type="InterPro" id="IPR036345">
    <property type="entry name" value="ExoRNase_PH_dom2_sf"/>
</dbReference>
<dbReference type="EMBL" id="CADCWL010000072">
    <property type="protein sequence ID" value="CAA9560100.1"/>
    <property type="molecule type" value="Genomic_DNA"/>
</dbReference>